<accession>A0A8H5GI24</accession>
<organism evidence="4 5">
    <name type="scientific">Collybiopsis confluens</name>
    <dbReference type="NCBI Taxonomy" id="2823264"/>
    <lineage>
        <taxon>Eukaryota</taxon>
        <taxon>Fungi</taxon>
        <taxon>Dikarya</taxon>
        <taxon>Basidiomycota</taxon>
        <taxon>Agaricomycotina</taxon>
        <taxon>Agaricomycetes</taxon>
        <taxon>Agaricomycetidae</taxon>
        <taxon>Agaricales</taxon>
        <taxon>Marasmiineae</taxon>
        <taxon>Omphalotaceae</taxon>
        <taxon>Collybiopsis</taxon>
    </lineage>
</organism>
<feature type="region of interest" description="Disordered" evidence="1">
    <location>
        <begin position="255"/>
        <end position="299"/>
    </location>
</feature>
<feature type="transmembrane region" description="Helical" evidence="2">
    <location>
        <begin position="191"/>
        <end position="216"/>
    </location>
</feature>
<feature type="transmembrane region" description="Helical" evidence="2">
    <location>
        <begin position="53"/>
        <end position="74"/>
    </location>
</feature>
<feature type="compositionally biased region" description="Polar residues" evidence="1">
    <location>
        <begin position="283"/>
        <end position="299"/>
    </location>
</feature>
<reference evidence="4 5" key="1">
    <citation type="journal article" date="2020" name="ISME J.">
        <title>Uncovering the hidden diversity of litter-decomposition mechanisms in mushroom-forming fungi.</title>
        <authorList>
            <person name="Floudas D."/>
            <person name="Bentzer J."/>
            <person name="Ahren D."/>
            <person name="Johansson T."/>
            <person name="Persson P."/>
            <person name="Tunlid A."/>
        </authorList>
    </citation>
    <scope>NUCLEOTIDE SEQUENCE [LARGE SCALE GENOMIC DNA]</scope>
    <source>
        <strain evidence="4 5">CBS 406.79</strain>
    </source>
</reference>
<dbReference type="Pfam" id="PF20152">
    <property type="entry name" value="DUF6534"/>
    <property type="match status" value="1"/>
</dbReference>
<keyword evidence="2" id="KW-0812">Transmembrane</keyword>
<dbReference type="PANTHER" id="PTHR40465">
    <property type="entry name" value="CHROMOSOME 1, WHOLE GENOME SHOTGUN SEQUENCE"/>
    <property type="match status" value="1"/>
</dbReference>
<gene>
    <name evidence="4" type="ORF">D9757_012611</name>
</gene>
<evidence type="ECO:0000256" key="2">
    <source>
        <dbReference type="SAM" id="Phobius"/>
    </source>
</evidence>
<dbReference type="PANTHER" id="PTHR40465:SF1">
    <property type="entry name" value="DUF6534 DOMAIN-CONTAINING PROTEIN"/>
    <property type="match status" value="1"/>
</dbReference>
<protein>
    <recommendedName>
        <fullName evidence="3">DUF6534 domain-containing protein</fullName>
    </recommendedName>
</protein>
<keyword evidence="2" id="KW-1133">Transmembrane helix</keyword>
<dbReference type="InterPro" id="IPR045339">
    <property type="entry name" value="DUF6534"/>
</dbReference>
<feature type="transmembrane region" description="Helical" evidence="2">
    <location>
        <begin position="120"/>
        <end position="138"/>
    </location>
</feature>
<feature type="transmembrane region" description="Helical" evidence="2">
    <location>
        <begin position="20"/>
        <end position="41"/>
    </location>
</feature>
<keyword evidence="2" id="KW-0472">Membrane</keyword>
<evidence type="ECO:0000313" key="4">
    <source>
        <dbReference type="EMBL" id="KAF5365140.1"/>
    </source>
</evidence>
<comment type="caution">
    <text evidence="4">The sequence shown here is derived from an EMBL/GenBank/DDBJ whole genome shotgun (WGS) entry which is preliminary data.</text>
</comment>
<evidence type="ECO:0000259" key="3">
    <source>
        <dbReference type="Pfam" id="PF20152"/>
    </source>
</evidence>
<name>A0A8H5GI24_9AGAR</name>
<dbReference type="Proteomes" id="UP000518752">
    <property type="component" value="Unassembled WGS sequence"/>
</dbReference>
<sequence>MNPSRSTPEIDIPGTLGSLVVGVQLNAFLYGLCLLQLVTYFTSGARDRLAIKLMIVWVLFIDTAITAMSLYMLWEYVVANFSNEAYMLTGRHITYPPALTALGACPIQIFLAYRVKRLSGSWVVFTVLVLLTITELASRTKIYSPCRRIQNGQCYHRHSYQWLPHILFAKKSKWKPPRTVYEETDYLVKRLIYATIESGSFAGIFAILLIVTVNISAHPIQLIFMAFSIPMGRIYTNTFLAILNSRKSLRRRLHDDSVDDTTHSEASLSRDFNPRSSDLDHLPSSNDEPGRMSFTSLGYASNDSRRTSFEMEDIEERRANTYPGRTPRYIVRSWS</sequence>
<proteinExistence type="predicted"/>
<evidence type="ECO:0000256" key="1">
    <source>
        <dbReference type="SAM" id="MobiDB-lite"/>
    </source>
</evidence>
<dbReference type="OrthoDB" id="2562493at2759"/>
<dbReference type="AlphaFoldDB" id="A0A8H5GI24"/>
<evidence type="ECO:0000313" key="5">
    <source>
        <dbReference type="Proteomes" id="UP000518752"/>
    </source>
</evidence>
<dbReference type="EMBL" id="JAACJN010000174">
    <property type="protein sequence ID" value="KAF5365140.1"/>
    <property type="molecule type" value="Genomic_DNA"/>
</dbReference>
<keyword evidence="5" id="KW-1185">Reference proteome</keyword>
<feature type="domain" description="DUF6534" evidence="3">
    <location>
        <begin position="182"/>
        <end position="248"/>
    </location>
</feature>
<feature type="transmembrane region" description="Helical" evidence="2">
    <location>
        <begin position="222"/>
        <end position="243"/>
    </location>
</feature>